<name>A0A194XQT4_MOLSC</name>
<feature type="compositionally biased region" description="Acidic residues" evidence="1">
    <location>
        <begin position="142"/>
        <end position="159"/>
    </location>
</feature>
<dbReference type="GeneID" id="28829012"/>
<dbReference type="RefSeq" id="XP_018076893.1">
    <property type="nucleotide sequence ID" value="XM_018219286.1"/>
</dbReference>
<dbReference type="OrthoDB" id="5334491at2759"/>
<dbReference type="KEGG" id="psco:LY89DRAFT_728672"/>
<reference evidence="2 3" key="1">
    <citation type="submission" date="2015-10" db="EMBL/GenBank/DDBJ databases">
        <title>Full genome of DAOMC 229536 Phialocephala scopiformis, a fungal endophyte of spruce producing the potent anti-insectan compound rugulosin.</title>
        <authorList>
            <consortium name="DOE Joint Genome Institute"/>
            <person name="Walker A.K."/>
            <person name="Frasz S.L."/>
            <person name="Seifert K.A."/>
            <person name="Miller J.D."/>
            <person name="Mondo S.J."/>
            <person name="Labutti K."/>
            <person name="Lipzen A."/>
            <person name="Dockter R."/>
            <person name="Kennedy M."/>
            <person name="Grigoriev I.V."/>
            <person name="Spatafora J.W."/>
        </authorList>
    </citation>
    <scope>NUCLEOTIDE SEQUENCE [LARGE SCALE GENOMIC DNA]</scope>
    <source>
        <strain evidence="2 3">CBS 120377</strain>
    </source>
</reference>
<sequence>MLLPSAIGCESSSSSSSSSSLPKPYYQPTTLFASPPISPPSTSHSNNNTSSTNTTISSLYSTCRALQSMLSPPPTHLPSPPTHHLSTPIIASPLKLKLRTRGIKNEPADPNPNLTPRKKITKRTPVVAPRGINKRRRALLDDSLETGDSEDEQEQEQEQFDGKENLPIAQHQQQVDGEEEQQGPPRTPKRLRLAPEILPLGLARSDFHALHLQHQLSSQPLQFPPSSSSSLEQRMNGELEEEEEGEGEWTIEDDRLLVELVLEKLKLRWVI</sequence>
<dbReference type="AlphaFoldDB" id="A0A194XQT4"/>
<gene>
    <name evidence="2" type="ORF">LY89DRAFT_728672</name>
</gene>
<feature type="region of interest" description="Disordered" evidence="1">
    <location>
        <begin position="101"/>
        <end position="190"/>
    </location>
</feature>
<dbReference type="EMBL" id="KQ947406">
    <property type="protein sequence ID" value="KUJ22538.1"/>
    <property type="molecule type" value="Genomic_DNA"/>
</dbReference>
<feature type="compositionally biased region" description="Low complexity" evidence="1">
    <location>
        <begin position="218"/>
        <end position="233"/>
    </location>
</feature>
<evidence type="ECO:0000256" key="1">
    <source>
        <dbReference type="SAM" id="MobiDB-lite"/>
    </source>
</evidence>
<evidence type="ECO:0000313" key="3">
    <source>
        <dbReference type="Proteomes" id="UP000070700"/>
    </source>
</evidence>
<feature type="region of interest" description="Disordered" evidence="1">
    <location>
        <begin position="1"/>
        <end position="56"/>
    </location>
</feature>
<protein>
    <submittedName>
        <fullName evidence="2">Uncharacterized protein</fullName>
    </submittedName>
</protein>
<organism evidence="2 3">
    <name type="scientific">Mollisia scopiformis</name>
    <name type="common">Conifer needle endophyte fungus</name>
    <name type="synonym">Phialocephala scopiformis</name>
    <dbReference type="NCBI Taxonomy" id="149040"/>
    <lineage>
        <taxon>Eukaryota</taxon>
        <taxon>Fungi</taxon>
        <taxon>Dikarya</taxon>
        <taxon>Ascomycota</taxon>
        <taxon>Pezizomycotina</taxon>
        <taxon>Leotiomycetes</taxon>
        <taxon>Helotiales</taxon>
        <taxon>Mollisiaceae</taxon>
        <taxon>Mollisia</taxon>
    </lineage>
</organism>
<feature type="compositionally biased region" description="Acidic residues" evidence="1">
    <location>
        <begin position="238"/>
        <end position="248"/>
    </location>
</feature>
<evidence type="ECO:0000313" key="2">
    <source>
        <dbReference type="EMBL" id="KUJ22538.1"/>
    </source>
</evidence>
<proteinExistence type="predicted"/>
<dbReference type="InParanoid" id="A0A194XQT4"/>
<feature type="region of interest" description="Disordered" evidence="1">
    <location>
        <begin position="218"/>
        <end position="248"/>
    </location>
</feature>
<feature type="compositionally biased region" description="Low complexity" evidence="1">
    <location>
        <begin position="40"/>
        <end position="56"/>
    </location>
</feature>
<keyword evidence="3" id="KW-1185">Reference proteome</keyword>
<dbReference type="Proteomes" id="UP000070700">
    <property type="component" value="Unassembled WGS sequence"/>
</dbReference>
<accession>A0A194XQT4</accession>
<feature type="compositionally biased region" description="Low complexity" evidence="1">
    <location>
        <begin position="11"/>
        <end position="20"/>
    </location>
</feature>